<dbReference type="RefSeq" id="WP_209638306.1">
    <property type="nucleotide sequence ID" value="NZ_JAGINW010000001.1"/>
</dbReference>
<dbReference type="CDD" id="cd00338">
    <property type="entry name" value="Ser_Recombinase"/>
    <property type="match status" value="1"/>
</dbReference>
<evidence type="ECO:0000313" key="2">
    <source>
        <dbReference type="EMBL" id="MBP2322681.1"/>
    </source>
</evidence>
<dbReference type="PANTHER" id="PTHR30461:SF23">
    <property type="entry name" value="DNA RECOMBINASE-RELATED"/>
    <property type="match status" value="1"/>
</dbReference>
<dbReference type="EMBL" id="JAGINW010000001">
    <property type="protein sequence ID" value="MBP2322681.1"/>
    <property type="molecule type" value="Genomic_DNA"/>
</dbReference>
<name>A0ABS4TE40_9PSEU</name>
<proteinExistence type="predicted"/>
<dbReference type="Proteomes" id="UP001519332">
    <property type="component" value="Unassembled WGS sequence"/>
</dbReference>
<protein>
    <submittedName>
        <fullName evidence="2">DNA invertase Pin-like site-specific DNA recombinase</fullName>
    </submittedName>
</protein>
<dbReference type="Pfam" id="PF00239">
    <property type="entry name" value="Resolvase"/>
    <property type="match status" value="1"/>
</dbReference>
<comment type="caution">
    <text evidence="2">The sequence shown here is derived from an EMBL/GenBank/DDBJ whole genome shotgun (WGS) entry which is preliminary data.</text>
</comment>
<dbReference type="InterPro" id="IPR050639">
    <property type="entry name" value="SSR_resolvase"/>
</dbReference>
<dbReference type="Gene3D" id="3.90.1750.20">
    <property type="entry name" value="Putative Large Serine Recombinase, Chain B, Domain 2"/>
    <property type="match status" value="1"/>
</dbReference>
<dbReference type="SUPFAM" id="SSF53041">
    <property type="entry name" value="Resolvase-like"/>
    <property type="match status" value="1"/>
</dbReference>
<keyword evidence="3" id="KW-1185">Reference proteome</keyword>
<evidence type="ECO:0000313" key="3">
    <source>
        <dbReference type="Proteomes" id="UP001519332"/>
    </source>
</evidence>
<reference evidence="2 3" key="1">
    <citation type="submission" date="2021-03" db="EMBL/GenBank/DDBJ databases">
        <title>Sequencing the genomes of 1000 actinobacteria strains.</title>
        <authorList>
            <person name="Klenk H.-P."/>
        </authorList>
    </citation>
    <scope>NUCLEOTIDE SEQUENCE [LARGE SCALE GENOMIC DNA]</scope>
    <source>
        <strain evidence="2 3">DSM 46670</strain>
    </source>
</reference>
<dbReference type="InterPro" id="IPR006119">
    <property type="entry name" value="Resolv_N"/>
</dbReference>
<accession>A0ABS4TE40</accession>
<evidence type="ECO:0000259" key="1">
    <source>
        <dbReference type="PROSITE" id="PS51737"/>
    </source>
</evidence>
<feature type="domain" description="Recombinase" evidence="1">
    <location>
        <begin position="209"/>
        <end position="320"/>
    </location>
</feature>
<organism evidence="2 3">
    <name type="scientific">Kibdelosporangium banguiense</name>
    <dbReference type="NCBI Taxonomy" id="1365924"/>
    <lineage>
        <taxon>Bacteria</taxon>
        <taxon>Bacillati</taxon>
        <taxon>Actinomycetota</taxon>
        <taxon>Actinomycetes</taxon>
        <taxon>Pseudonocardiales</taxon>
        <taxon>Pseudonocardiaceae</taxon>
        <taxon>Kibdelosporangium</taxon>
    </lineage>
</organism>
<dbReference type="PANTHER" id="PTHR30461">
    <property type="entry name" value="DNA-INVERTASE FROM LAMBDOID PROPHAGE"/>
    <property type="match status" value="1"/>
</dbReference>
<dbReference type="InterPro" id="IPR011109">
    <property type="entry name" value="DNA_bind_recombinase_dom"/>
</dbReference>
<dbReference type="PROSITE" id="PS51737">
    <property type="entry name" value="RECOMBINASE_DNA_BIND"/>
    <property type="match status" value="1"/>
</dbReference>
<dbReference type="Pfam" id="PF07508">
    <property type="entry name" value="Recombinase"/>
    <property type="match status" value="1"/>
</dbReference>
<dbReference type="InterPro" id="IPR036162">
    <property type="entry name" value="Resolvase-like_N_sf"/>
</dbReference>
<gene>
    <name evidence="2" type="ORF">JOF56_003066</name>
</gene>
<sequence length="513" mass="57559">MPIQANAKVVERIARFNDLTSLNFAGLVRLSFELNPNTERIEVPLTGKDINNREDQEDDCRKSVASRGGRYVYTYDEPDTSAWKKKKVTLPDGSVGYRVVRPVFEQALRDLKAGIAPNGEMLDGLIVWDIDRLVREHRYLEDAIDVVMYHGRPIIDITGTLDLLTENGRDMARVLVTMIGKQSSATSRRVANKHYKMAIRGIPASGRRPFGWLADKKTKDPEKAALLAKAAEDVVYSDIGVHTIVREWNKAGVRTDRGFEVSRPVLRNMLLSPRIAGFRVYQGAMMLDPEGKPVKGQHEAILDEELWHKVVDKLTDPMRTGNHVHRGGRKYLLSAIIVCALCSRQLTGNADNRYNNFNYVCEPPTSGGCGGVSVNGPHVDKLVTELVLTYLSERTIEQKAEPWSGEQQLADANEQVAELMGAYRRKELPGVVVFPQVKDLQATVDALQAQRSDWNRKQKGNLKAPSNIVEMWPQMSTDRQRAVIETLDLVVIVKPSAKGSNRFDPARIEVIFH</sequence>
<dbReference type="SMART" id="SM00857">
    <property type="entry name" value="Resolvase"/>
    <property type="match status" value="1"/>
</dbReference>
<dbReference type="Gene3D" id="3.40.50.1390">
    <property type="entry name" value="Resolvase, N-terminal catalytic domain"/>
    <property type="match status" value="1"/>
</dbReference>
<dbReference type="InterPro" id="IPR038109">
    <property type="entry name" value="DNA_bind_recomb_sf"/>
</dbReference>